<accession>A0A1I1B2W5</accession>
<proteinExistence type="predicted"/>
<keyword evidence="1" id="KW-0812">Transmembrane</keyword>
<name>A0A1I1B2W5_9CLOT</name>
<organism evidence="2 3">
    <name type="scientific">Clostridium frigidicarnis</name>
    <dbReference type="NCBI Taxonomy" id="84698"/>
    <lineage>
        <taxon>Bacteria</taxon>
        <taxon>Bacillati</taxon>
        <taxon>Bacillota</taxon>
        <taxon>Clostridia</taxon>
        <taxon>Eubacteriales</taxon>
        <taxon>Clostridiaceae</taxon>
        <taxon>Clostridium</taxon>
    </lineage>
</organism>
<evidence type="ECO:0000256" key="1">
    <source>
        <dbReference type="SAM" id="Phobius"/>
    </source>
</evidence>
<gene>
    <name evidence="2" type="ORF">SAMN04488528_10572</name>
</gene>
<sequence>MLNHKINEKGLELPFFAGRRINKTPLLFSLLIGVVFGFIGYLVTESITYTILTAIVLFSLVIFIYYPLYLNSFFNYWTMDEDKIMYVSSNSYQQSVKRLLEGLCGNEKNSEKVIFYQDIKEISIVYKRKVMDVSKTFTLTSYAPTAYMPYLRDPFYINVLTKDNAIIELDISLDYFKNQKRTYLSLPEICDYFIGKGILVKDYQNIEQASKEEAKIDKYIY</sequence>
<protein>
    <submittedName>
        <fullName evidence="2">Uncharacterized protein</fullName>
    </submittedName>
</protein>
<reference evidence="2 3" key="1">
    <citation type="submission" date="2016-10" db="EMBL/GenBank/DDBJ databases">
        <authorList>
            <person name="de Groot N.N."/>
        </authorList>
    </citation>
    <scope>NUCLEOTIDE SEQUENCE [LARGE SCALE GENOMIC DNA]</scope>
    <source>
        <strain evidence="2 3">DSM 12271</strain>
    </source>
</reference>
<keyword evidence="3" id="KW-1185">Reference proteome</keyword>
<evidence type="ECO:0000313" key="2">
    <source>
        <dbReference type="EMBL" id="SFB43986.1"/>
    </source>
</evidence>
<evidence type="ECO:0000313" key="3">
    <source>
        <dbReference type="Proteomes" id="UP000198619"/>
    </source>
</evidence>
<dbReference type="AlphaFoldDB" id="A0A1I1B2W5"/>
<feature type="transmembrane region" description="Helical" evidence="1">
    <location>
        <begin position="26"/>
        <end position="43"/>
    </location>
</feature>
<keyword evidence="1" id="KW-1133">Transmembrane helix</keyword>
<dbReference type="RefSeq" id="WP_090043117.1">
    <property type="nucleotide sequence ID" value="NZ_FOKI01000057.1"/>
</dbReference>
<feature type="transmembrane region" description="Helical" evidence="1">
    <location>
        <begin position="49"/>
        <end position="69"/>
    </location>
</feature>
<dbReference type="Proteomes" id="UP000198619">
    <property type="component" value="Unassembled WGS sequence"/>
</dbReference>
<dbReference type="EMBL" id="FOKI01000057">
    <property type="protein sequence ID" value="SFB43986.1"/>
    <property type="molecule type" value="Genomic_DNA"/>
</dbReference>
<dbReference type="OrthoDB" id="9812495at2"/>
<keyword evidence="1" id="KW-0472">Membrane</keyword>